<proteinExistence type="predicted"/>
<protein>
    <submittedName>
        <fullName evidence="1">DUF2840 domain-containing protein</fullName>
    </submittedName>
</protein>
<sequence length="155" mass="17632">MSKFFTSVEIAFYPEYINCWLRFGKPDAKHNLDRRRSLVLFGPAQVFGYVRWRANEYGMQNWSIAIARARAPLQVLTRLEGIHPGADILLLTTGKARVKRVLAQLDKLEAAGFEPAEISPAYHRHIHNRILTSRSVKPYSDEQHDAFLAARALGA</sequence>
<dbReference type="Pfam" id="PF11000">
    <property type="entry name" value="DUF2840"/>
    <property type="match status" value="1"/>
</dbReference>
<dbReference type="RefSeq" id="WP_271092770.1">
    <property type="nucleotide sequence ID" value="NZ_JAPJZH010000041.1"/>
</dbReference>
<dbReference type="InterPro" id="IPR021263">
    <property type="entry name" value="DUF2840"/>
</dbReference>
<keyword evidence="2" id="KW-1185">Reference proteome</keyword>
<evidence type="ECO:0000313" key="2">
    <source>
        <dbReference type="Proteomes" id="UP001148313"/>
    </source>
</evidence>
<comment type="caution">
    <text evidence="1">The sequence shown here is derived from an EMBL/GenBank/DDBJ whole genome shotgun (WGS) entry which is preliminary data.</text>
</comment>
<accession>A0ABT4VXZ3</accession>
<gene>
    <name evidence="1" type="ORF">OOZ53_26315</name>
</gene>
<dbReference type="Proteomes" id="UP001148313">
    <property type="component" value="Unassembled WGS sequence"/>
</dbReference>
<organism evidence="1 2">
    <name type="scientific">Hoeflea poritis</name>
    <dbReference type="NCBI Taxonomy" id="2993659"/>
    <lineage>
        <taxon>Bacteria</taxon>
        <taxon>Pseudomonadati</taxon>
        <taxon>Pseudomonadota</taxon>
        <taxon>Alphaproteobacteria</taxon>
        <taxon>Hyphomicrobiales</taxon>
        <taxon>Rhizobiaceae</taxon>
        <taxon>Hoeflea</taxon>
    </lineage>
</organism>
<dbReference type="EMBL" id="JAPJZH010000041">
    <property type="protein sequence ID" value="MDA4848887.1"/>
    <property type="molecule type" value="Genomic_DNA"/>
</dbReference>
<name>A0ABT4VXZ3_9HYPH</name>
<evidence type="ECO:0000313" key="1">
    <source>
        <dbReference type="EMBL" id="MDA4848887.1"/>
    </source>
</evidence>
<reference evidence="1" key="1">
    <citation type="submission" date="2022-11" db="EMBL/GenBank/DDBJ databases">
        <title>Hoeflea poritis sp. nov., isolated from scleractinian coral Porites lutea.</title>
        <authorList>
            <person name="Zhang G."/>
            <person name="Wei Q."/>
            <person name="Cai L."/>
        </authorList>
    </citation>
    <scope>NUCLEOTIDE SEQUENCE</scope>
    <source>
        <strain evidence="1">E7-10</strain>
    </source>
</reference>